<feature type="region of interest" description="Disordered" evidence="2">
    <location>
        <begin position="322"/>
        <end position="342"/>
    </location>
</feature>
<dbReference type="GO" id="GO:0003723">
    <property type="term" value="F:RNA binding"/>
    <property type="evidence" value="ECO:0007669"/>
    <property type="project" value="InterPro"/>
</dbReference>
<dbReference type="PANTHER" id="PTHR21600:SF87">
    <property type="entry name" value="RNA PSEUDOURIDYLATE SYNTHASE DOMAIN-CONTAINING PROTEIN 1"/>
    <property type="match status" value="1"/>
</dbReference>
<evidence type="ECO:0000256" key="2">
    <source>
        <dbReference type="SAM" id="MobiDB-lite"/>
    </source>
</evidence>
<dbReference type="InterPro" id="IPR020103">
    <property type="entry name" value="PsdUridine_synth_cat_dom_sf"/>
</dbReference>
<dbReference type="EMBL" id="HBNR01029132">
    <property type="protein sequence ID" value="CAE4582455.1"/>
    <property type="molecule type" value="Transcribed_RNA"/>
</dbReference>
<comment type="similarity">
    <text evidence="1">Belongs to the pseudouridine synthase RluA family.</text>
</comment>
<dbReference type="AlphaFoldDB" id="A0A7S4UGV5"/>
<dbReference type="PANTHER" id="PTHR21600">
    <property type="entry name" value="MITOCHONDRIAL RNA PSEUDOURIDINE SYNTHASE"/>
    <property type="match status" value="1"/>
</dbReference>
<organism evidence="4">
    <name type="scientific">Alexandrium monilatum</name>
    <dbReference type="NCBI Taxonomy" id="311494"/>
    <lineage>
        <taxon>Eukaryota</taxon>
        <taxon>Sar</taxon>
        <taxon>Alveolata</taxon>
        <taxon>Dinophyceae</taxon>
        <taxon>Gonyaulacales</taxon>
        <taxon>Pyrocystaceae</taxon>
        <taxon>Alexandrium</taxon>
    </lineage>
</organism>
<dbReference type="InterPro" id="IPR006145">
    <property type="entry name" value="PsdUridine_synth_RsuA/RluA"/>
</dbReference>
<dbReference type="GO" id="GO:0000455">
    <property type="term" value="P:enzyme-directed rRNA pseudouridine synthesis"/>
    <property type="evidence" value="ECO:0007669"/>
    <property type="project" value="TreeGrafter"/>
</dbReference>
<evidence type="ECO:0000259" key="3">
    <source>
        <dbReference type="Pfam" id="PF00849"/>
    </source>
</evidence>
<evidence type="ECO:0000256" key="1">
    <source>
        <dbReference type="ARBA" id="ARBA00010876"/>
    </source>
</evidence>
<accession>A0A7S4UGV5</accession>
<feature type="domain" description="Pseudouridine synthase RsuA/RluA-like" evidence="3">
    <location>
        <begin position="130"/>
        <end position="293"/>
    </location>
</feature>
<dbReference type="GO" id="GO:0009982">
    <property type="term" value="F:pseudouridine synthase activity"/>
    <property type="evidence" value="ECO:0007669"/>
    <property type="project" value="InterPro"/>
</dbReference>
<proteinExistence type="inferred from homology"/>
<dbReference type="InterPro" id="IPR050188">
    <property type="entry name" value="RluA_PseudoU_synthase"/>
</dbReference>
<feature type="region of interest" description="Disordered" evidence="2">
    <location>
        <begin position="98"/>
        <end position="117"/>
    </location>
</feature>
<reference evidence="4" key="1">
    <citation type="submission" date="2021-01" db="EMBL/GenBank/DDBJ databases">
        <authorList>
            <person name="Corre E."/>
            <person name="Pelletier E."/>
            <person name="Niang G."/>
            <person name="Scheremetjew M."/>
            <person name="Finn R."/>
            <person name="Kale V."/>
            <person name="Holt S."/>
            <person name="Cochrane G."/>
            <person name="Meng A."/>
            <person name="Brown T."/>
            <person name="Cohen L."/>
        </authorList>
    </citation>
    <scope>NUCLEOTIDE SEQUENCE</scope>
    <source>
        <strain evidence="4">CCMP3105</strain>
    </source>
</reference>
<gene>
    <name evidence="4" type="ORF">AMON00008_LOCUS19829</name>
</gene>
<sequence length="365" mass="39895">MPRLPSFGAQGLANTAWAFSSRGVRDRPLRNAIASAAMPLMAREGRRPSSAREAHALALSILALSWSLAFSSPVDPSWRPALWKRLLQLGEWADGAGCQTAGTRAGPPERRSARRSGVEEPAILVNSHDMLVLCKPPGWEVDSVVNDTDALSVSHFLRQRLSQQDFPLVHEGSFGFGFLHRLDVGSSGLVLVGKTFRGLFSLQWQKSLYEIMREYQVVSCDLEAAGLRRVDAKVSASGRKASRTLTEDRGQPAVSHLLLQAHLRGGPAASFHYCILVIQIYTGRRHQIRAHTRAVGHPTACDGWYAPSAVLLVGADRTGPAPPRSWVRTPRWDGELSPPPKELEGQVFLESAAGLQPAREELGRT</sequence>
<dbReference type="CDD" id="cd02869">
    <property type="entry name" value="PseudoU_synth_RluA_like"/>
    <property type="match status" value="1"/>
</dbReference>
<evidence type="ECO:0000313" key="4">
    <source>
        <dbReference type="EMBL" id="CAE4582455.1"/>
    </source>
</evidence>
<dbReference type="Gene3D" id="3.30.2350.10">
    <property type="entry name" value="Pseudouridine synthase"/>
    <property type="match status" value="1"/>
</dbReference>
<protein>
    <recommendedName>
        <fullName evidence="3">Pseudouridine synthase RsuA/RluA-like domain-containing protein</fullName>
    </recommendedName>
</protein>
<name>A0A7S4UGV5_9DINO</name>
<dbReference type="SUPFAM" id="SSF55120">
    <property type="entry name" value="Pseudouridine synthase"/>
    <property type="match status" value="1"/>
</dbReference>
<dbReference type="Pfam" id="PF00849">
    <property type="entry name" value="PseudoU_synth_2"/>
    <property type="match status" value="1"/>
</dbReference>